<comment type="caution">
    <text evidence="1">The sequence shown here is derived from an EMBL/GenBank/DDBJ whole genome shotgun (WGS) entry which is preliminary data.</text>
</comment>
<proteinExistence type="predicted"/>
<dbReference type="Proteomes" id="UP000633219">
    <property type="component" value="Unassembled WGS sequence"/>
</dbReference>
<sequence>MSVATSVVATPRYSALQYSCGAIQSLIEQHGAAIFRYPSPRKPSLTLYDRYVSNKKYCAPHQITERVHIPSADTNRCLVRHCITADCDDIIGRCLYR</sequence>
<reference evidence="1" key="1">
    <citation type="submission" date="2021-01" db="EMBL/GenBank/DDBJ databases">
        <title>Rhizobium sp. strain KVB221 16S ribosomal RNA gene Genome sequencing and assembly.</title>
        <authorList>
            <person name="Kang M."/>
        </authorList>
    </citation>
    <scope>NUCLEOTIDE SEQUENCE</scope>
    <source>
        <strain evidence="1">KVB221</strain>
    </source>
</reference>
<name>A0A936YS41_9HYPH</name>
<accession>A0A936YS41</accession>
<organism evidence="1 2">
    <name type="scientific">Rhizobium setariae</name>
    <dbReference type="NCBI Taxonomy" id="2801340"/>
    <lineage>
        <taxon>Bacteria</taxon>
        <taxon>Pseudomonadati</taxon>
        <taxon>Pseudomonadota</taxon>
        <taxon>Alphaproteobacteria</taxon>
        <taxon>Hyphomicrobiales</taxon>
        <taxon>Rhizobiaceae</taxon>
        <taxon>Rhizobium/Agrobacterium group</taxon>
        <taxon>Rhizobium</taxon>
    </lineage>
</organism>
<protein>
    <submittedName>
        <fullName evidence="1">Uncharacterized protein</fullName>
    </submittedName>
</protein>
<evidence type="ECO:0000313" key="2">
    <source>
        <dbReference type="Proteomes" id="UP000633219"/>
    </source>
</evidence>
<dbReference type="EMBL" id="JAEQNC010000002">
    <property type="protein sequence ID" value="MBL0371370.1"/>
    <property type="molecule type" value="Genomic_DNA"/>
</dbReference>
<gene>
    <name evidence="1" type="ORF">JJB09_04960</name>
</gene>
<keyword evidence="2" id="KW-1185">Reference proteome</keyword>
<evidence type="ECO:0000313" key="1">
    <source>
        <dbReference type="EMBL" id="MBL0371370.1"/>
    </source>
</evidence>
<dbReference type="AlphaFoldDB" id="A0A936YS41"/>